<comment type="similarity">
    <text evidence="1">Belongs to the IPK1 type 2 family.</text>
</comment>
<sequence length="398" mass="46218">MSVFGNAVKYLNEGNVHVVISILNTDYVIRLIKEDGKMVKDMEIIHNSVSFVNFVMIPLLFGYYQYKEEIIKMTSEDILRLSENLFNVRPKHRRVKSNFSQFAIKAPNLTIISYDRENYCLEIKPKEGFMASNLSKCSKCYYCLKQVLKLQENEVINISGYCPLDLFSGERKRMRKALLNLIKNPQNNFKLFKDGNIIYNETSNVNNFEMLIRNMTPYNSLNIFLDIIIEILLGDGISDIIIKESSEKNDINPNTEKCYNDGHQLPTNCFLNQLLTLQKLSENINLDLVTKNDDFQYVLNLLKDMRELNINLINMDDQKKFFETIDPLYLAMISAVAKDCSIMICLSNETHELYPSITIKDKSLSYKMSVTDLEPKSIKSLAKRKTTEQKLIELYEKK</sequence>
<dbReference type="Pfam" id="PF06090">
    <property type="entry name" value="Ins_P5_2-kin"/>
    <property type="match status" value="1"/>
</dbReference>
<dbReference type="InterPro" id="IPR043001">
    <property type="entry name" value="IP5_2-K_N_lobe"/>
</dbReference>
<dbReference type="EC" id="2.7.1.158" evidence="2 7"/>
<feature type="transmembrane region" description="Helical" evidence="8">
    <location>
        <begin position="44"/>
        <end position="64"/>
    </location>
</feature>
<keyword evidence="8" id="KW-0472">Membrane</keyword>
<reference evidence="9" key="1">
    <citation type="submission" date="2025-05" db="UniProtKB">
        <authorList>
            <consortium name="RefSeq"/>
        </authorList>
    </citation>
    <scope>NUCLEOTIDE SEQUENCE [LARGE SCALE GENOMIC DNA]</scope>
</reference>
<proteinExistence type="inferred from homology"/>
<comment type="function">
    <text evidence="7">Phosphorylates Ins(1,3,4,5,6)P5 at position 2 to form Ins(1,2,3,4,5,6)P6 (InsP6 or phytate).</text>
</comment>
<keyword evidence="9" id="KW-1185">Reference proteome</keyword>
<evidence type="ECO:0000313" key="9">
    <source>
        <dbReference type="Proteomes" id="UP001652626"/>
    </source>
</evidence>
<dbReference type="RefSeq" id="XP_064071820.1">
    <property type="nucleotide sequence ID" value="XM_064215750.1"/>
</dbReference>
<comment type="catalytic activity">
    <reaction evidence="7">
        <text>1D-myo-inositol 1,3,4,5,6-pentakisphosphate + ATP = 1D-myo-inositol hexakisphosphate + ADP + H(+)</text>
        <dbReference type="Rhea" id="RHEA:20313"/>
        <dbReference type="ChEBI" id="CHEBI:15378"/>
        <dbReference type="ChEBI" id="CHEBI:30616"/>
        <dbReference type="ChEBI" id="CHEBI:57733"/>
        <dbReference type="ChEBI" id="CHEBI:58130"/>
        <dbReference type="ChEBI" id="CHEBI:456216"/>
        <dbReference type="EC" id="2.7.1.158"/>
    </reaction>
</comment>
<dbReference type="GeneID" id="113398225"/>
<evidence type="ECO:0000256" key="7">
    <source>
        <dbReference type="RuleBase" id="RU364126"/>
    </source>
</evidence>
<name>A0ABM4AKK4_VANTA</name>
<keyword evidence="4 7" id="KW-0547">Nucleotide-binding</keyword>
<keyword evidence="5 7" id="KW-0418">Kinase</keyword>
<dbReference type="InterPro" id="IPR009286">
    <property type="entry name" value="Ins_P5_2-kin"/>
</dbReference>
<comment type="domain">
    <text evidence="7">The EXKPK motif is conserved in inositol-pentakisphosphate 2-kinases of both family 1 and 2.</text>
</comment>
<reference evidence="10" key="2">
    <citation type="submission" date="2025-08" db="UniProtKB">
        <authorList>
            <consortium name="RefSeq"/>
        </authorList>
    </citation>
    <scope>IDENTIFICATION</scope>
    <source>
        <tissue evidence="10">Whole body</tissue>
    </source>
</reference>
<evidence type="ECO:0000256" key="1">
    <source>
        <dbReference type="ARBA" id="ARBA00007229"/>
    </source>
</evidence>
<evidence type="ECO:0000256" key="8">
    <source>
        <dbReference type="SAM" id="Phobius"/>
    </source>
</evidence>
<evidence type="ECO:0000313" key="10">
    <source>
        <dbReference type="RefSeq" id="XP_064071820.1"/>
    </source>
</evidence>
<dbReference type="PANTHER" id="PTHR14456">
    <property type="entry name" value="INOSITOL POLYPHOSPHATE KINASE 1"/>
    <property type="match status" value="1"/>
</dbReference>
<evidence type="ECO:0000256" key="5">
    <source>
        <dbReference type="ARBA" id="ARBA00022777"/>
    </source>
</evidence>
<dbReference type="Proteomes" id="UP001652626">
    <property type="component" value="Chromosome 2"/>
</dbReference>
<keyword evidence="8" id="KW-1133">Transmembrane helix</keyword>
<evidence type="ECO:0000256" key="4">
    <source>
        <dbReference type="ARBA" id="ARBA00022741"/>
    </source>
</evidence>
<protein>
    <recommendedName>
        <fullName evidence="2 7">Inositol-pentakisphosphate 2-kinase</fullName>
        <ecNumber evidence="2 7">2.7.1.158</ecNumber>
    </recommendedName>
</protein>
<keyword evidence="6 7" id="KW-0067">ATP-binding</keyword>
<accession>A0ABM4AKK4</accession>
<dbReference type="PANTHER" id="PTHR14456:SF2">
    <property type="entry name" value="INOSITOL-PENTAKISPHOSPHATE 2-KINASE"/>
    <property type="match status" value="1"/>
</dbReference>
<evidence type="ECO:0000256" key="2">
    <source>
        <dbReference type="ARBA" id="ARBA00012023"/>
    </source>
</evidence>
<evidence type="ECO:0000256" key="3">
    <source>
        <dbReference type="ARBA" id="ARBA00022679"/>
    </source>
</evidence>
<organism evidence="9 10">
    <name type="scientific">Vanessa tameamea</name>
    <name type="common">Kamehameha butterfly</name>
    <dbReference type="NCBI Taxonomy" id="334116"/>
    <lineage>
        <taxon>Eukaryota</taxon>
        <taxon>Metazoa</taxon>
        <taxon>Ecdysozoa</taxon>
        <taxon>Arthropoda</taxon>
        <taxon>Hexapoda</taxon>
        <taxon>Insecta</taxon>
        <taxon>Pterygota</taxon>
        <taxon>Neoptera</taxon>
        <taxon>Endopterygota</taxon>
        <taxon>Lepidoptera</taxon>
        <taxon>Glossata</taxon>
        <taxon>Ditrysia</taxon>
        <taxon>Papilionoidea</taxon>
        <taxon>Nymphalidae</taxon>
        <taxon>Nymphalinae</taxon>
        <taxon>Vanessa</taxon>
    </lineage>
</organism>
<gene>
    <name evidence="10" type="primary">LOC113398225</name>
</gene>
<dbReference type="Gene3D" id="3.30.200.110">
    <property type="entry name" value="Inositol-pentakisphosphate 2-kinase, N-lobe"/>
    <property type="match status" value="1"/>
</dbReference>
<evidence type="ECO:0000256" key="6">
    <source>
        <dbReference type="ARBA" id="ARBA00022840"/>
    </source>
</evidence>
<keyword evidence="8" id="KW-0812">Transmembrane</keyword>
<keyword evidence="3 7" id="KW-0808">Transferase</keyword>